<comment type="caution">
    <text evidence="3">The sequence shown here is derived from an EMBL/GenBank/DDBJ whole genome shotgun (WGS) entry which is preliminary data.</text>
</comment>
<dbReference type="AlphaFoldDB" id="A0A917EHF7"/>
<evidence type="ECO:0000313" key="3">
    <source>
        <dbReference type="EMBL" id="GGE40538.1"/>
    </source>
</evidence>
<dbReference type="RefSeq" id="WP_188478665.1">
    <property type="nucleotide sequence ID" value="NZ_BMFJ01000002.1"/>
</dbReference>
<dbReference type="Pfam" id="PF13779">
    <property type="entry name" value="DUF4175"/>
    <property type="match status" value="1"/>
</dbReference>
<feature type="region of interest" description="Disordered" evidence="1">
    <location>
        <begin position="604"/>
        <end position="624"/>
    </location>
</feature>
<feature type="compositionally biased region" description="Basic and acidic residues" evidence="1">
    <location>
        <begin position="830"/>
        <end position="867"/>
    </location>
</feature>
<feature type="region of interest" description="Disordered" evidence="1">
    <location>
        <begin position="788"/>
        <end position="867"/>
    </location>
</feature>
<feature type="compositionally biased region" description="Low complexity" evidence="1">
    <location>
        <begin position="672"/>
        <end position="693"/>
    </location>
</feature>
<keyword evidence="2" id="KW-0812">Transmembrane</keyword>
<dbReference type="Proteomes" id="UP000612855">
    <property type="component" value="Unassembled WGS sequence"/>
</dbReference>
<keyword evidence="2" id="KW-0472">Membrane</keyword>
<accession>A0A917EHF7</accession>
<name>A0A917EHF7_9RHOB</name>
<keyword evidence="2" id="KW-1133">Transmembrane helix</keyword>
<sequence>MTDRTVLSETLTRIARPLRLTHAGMVAERLARAFWPLWSVVILALALLMLGLHDTVAVEAVWAVGGVLLLLAAGAAVYGGMRFRWPSRAEAESRLDATLTGRPLQTLRDAQSIGAGDFGSEGLWRAHQARMAARARQAKRVQPDLRVSGRDVFGLRFIALTLLMVAMLFGSFWRVGSVAGMAPGGGAALAAGPAWEGWIEPPYYTGLPVLYLADLKGTIRAPRGSKATLRLYGKVGSLSVDQTVGASGDDPAAPAQSFALEQDGVLAITGPGGKSWDVRLSADLAPVVSVAAEAAESSLRGEFTLPFEARDDYGVESGEAVIALDLPAVDRRYGLTMEPEPRDVIRLPMPLPISGDRTAFKQDLIENLSEHPWANLPVTVTLTAEDAAGQTGQAEPFSTLLSARRFFDPLAAALIEQRRDLLWNRDNARRIVQVMKAISWEPEGLFRSDTAYLRMRVLLRRMDTITQYAALNDDQVTEISDALWELALLIEDGDLNDARERMARAQERLSEAMKNGASNEEIARLMQELRDATQDYMRQLSREAAEEGQMGEELSAEQMENAMRLSQDDLQAMMDRIQELMEQGRMAEAQQALEELQQMMENMRVTQGQGGQQQSPGQQAMEGLSETLRDQQGLSDQAFRDLQEQFNPNANRGESGENEGSNGNQGRGQQHGQGQQPGQQQGQQGQGQQPGTQQPGGQGQAQNQQNGQGGDQAGSLADRQQALRDELNRQRGNLPGLSGQAGEAARDALDRAEKAMRGAEEALRGDDLAEAIDRQSEAMEALREGIRNMGEAMAEEQRQRAGQQGQAEGNSGNSRNDPLGRTAGTNGEMGNEREMLNGLNDHRRAMELEQELRRRSGEGDRPRAERDYLRRLLERF</sequence>
<feature type="compositionally biased region" description="Low complexity" evidence="1">
    <location>
        <begin position="800"/>
        <end position="809"/>
    </location>
</feature>
<feature type="compositionally biased region" description="Basic and acidic residues" evidence="1">
    <location>
        <begin position="744"/>
        <end position="762"/>
    </location>
</feature>
<organism evidence="3 4">
    <name type="scientific">Primorskyibacter flagellatus</name>
    <dbReference type="NCBI Taxonomy" id="1387277"/>
    <lineage>
        <taxon>Bacteria</taxon>
        <taxon>Pseudomonadati</taxon>
        <taxon>Pseudomonadota</taxon>
        <taxon>Alphaproteobacteria</taxon>
        <taxon>Rhodobacterales</taxon>
        <taxon>Roseobacteraceae</taxon>
        <taxon>Primorskyibacter</taxon>
    </lineage>
</organism>
<proteinExistence type="predicted"/>
<evidence type="ECO:0000256" key="2">
    <source>
        <dbReference type="SAM" id="Phobius"/>
    </source>
</evidence>
<evidence type="ECO:0000256" key="1">
    <source>
        <dbReference type="SAM" id="MobiDB-lite"/>
    </source>
</evidence>
<feature type="region of interest" description="Disordered" evidence="1">
    <location>
        <begin position="647"/>
        <end position="762"/>
    </location>
</feature>
<keyword evidence="4" id="KW-1185">Reference proteome</keyword>
<feature type="transmembrane region" description="Helical" evidence="2">
    <location>
        <begin position="33"/>
        <end position="53"/>
    </location>
</feature>
<gene>
    <name evidence="3" type="ORF">GCM10011360_30170</name>
</gene>
<dbReference type="EMBL" id="BMFJ01000002">
    <property type="protein sequence ID" value="GGE40538.1"/>
    <property type="molecule type" value="Genomic_DNA"/>
</dbReference>
<dbReference type="InterPro" id="IPR012683">
    <property type="entry name" value="CHP02302_TM"/>
</dbReference>
<evidence type="ECO:0000313" key="4">
    <source>
        <dbReference type="Proteomes" id="UP000612855"/>
    </source>
</evidence>
<reference evidence="4" key="1">
    <citation type="journal article" date="2019" name="Int. J. Syst. Evol. Microbiol.">
        <title>The Global Catalogue of Microorganisms (GCM) 10K type strain sequencing project: providing services to taxonomists for standard genome sequencing and annotation.</title>
        <authorList>
            <consortium name="The Broad Institute Genomics Platform"/>
            <consortium name="The Broad Institute Genome Sequencing Center for Infectious Disease"/>
            <person name="Wu L."/>
            <person name="Ma J."/>
        </authorList>
    </citation>
    <scope>NUCLEOTIDE SEQUENCE [LARGE SCALE GENOMIC DNA]</scope>
    <source>
        <strain evidence="4">CGMCC 1.12664</strain>
    </source>
</reference>
<feature type="transmembrane region" description="Helical" evidence="2">
    <location>
        <begin position="153"/>
        <end position="173"/>
    </location>
</feature>
<feature type="transmembrane region" description="Helical" evidence="2">
    <location>
        <begin position="59"/>
        <end position="78"/>
    </location>
</feature>
<protein>
    <submittedName>
        <fullName evidence="3">ATPase</fullName>
    </submittedName>
</protein>
<feature type="compositionally biased region" description="Low complexity" evidence="1">
    <location>
        <begin position="649"/>
        <end position="662"/>
    </location>
</feature>